<dbReference type="PANTHER" id="PTHR36923">
    <property type="entry name" value="FERREDOXIN"/>
    <property type="match status" value="1"/>
</dbReference>
<dbReference type="PANTHER" id="PTHR36923:SF3">
    <property type="entry name" value="FERREDOXIN"/>
    <property type="match status" value="1"/>
</dbReference>
<keyword evidence="2 8" id="KW-0813">Transport</keyword>
<dbReference type="RefSeq" id="WP_243737452.1">
    <property type="nucleotide sequence ID" value="NZ_VNHW01000002.1"/>
</dbReference>
<comment type="caution">
    <text evidence="10">The sequence shown here is derived from an EMBL/GenBank/DDBJ whole genome shotgun (WGS) entry which is preliminary data.</text>
</comment>
<dbReference type="InterPro" id="IPR001080">
    <property type="entry name" value="3Fe4S_ferredoxin"/>
</dbReference>
<comment type="function">
    <text evidence="8">Ferredoxins are iron-sulfur proteins that transfer electrons in a wide variety of metabolic reactions.</text>
</comment>
<evidence type="ECO:0000256" key="2">
    <source>
        <dbReference type="ARBA" id="ARBA00022448"/>
    </source>
</evidence>
<dbReference type="PROSITE" id="PS51379">
    <property type="entry name" value="4FE4S_FER_2"/>
    <property type="match status" value="1"/>
</dbReference>
<organism evidence="10 11">
    <name type="scientific">Blastococcus xanthinilyticus</name>
    <dbReference type="NCBI Taxonomy" id="1564164"/>
    <lineage>
        <taxon>Bacteria</taxon>
        <taxon>Bacillati</taxon>
        <taxon>Actinomycetota</taxon>
        <taxon>Actinomycetes</taxon>
        <taxon>Geodermatophilales</taxon>
        <taxon>Geodermatophilaceae</taxon>
        <taxon>Blastococcus</taxon>
    </lineage>
</organism>
<dbReference type="GO" id="GO:0009055">
    <property type="term" value="F:electron transfer activity"/>
    <property type="evidence" value="ECO:0007669"/>
    <property type="project" value="UniProtKB-UniRule"/>
</dbReference>
<evidence type="ECO:0000256" key="3">
    <source>
        <dbReference type="ARBA" id="ARBA00022723"/>
    </source>
</evidence>
<dbReference type="PRINTS" id="PR00352">
    <property type="entry name" value="3FE4SFRDOXIN"/>
</dbReference>
<dbReference type="SUPFAM" id="SSF54862">
    <property type="entry name" value="4Fe-4S ferredoxins"/>
    <property type="match status" value="1"/>
</dbReference>
<dbReference type="Gene3D" id="3.30.70.20">
    <property type="match status" value="1"/>
</dbReference>
<proteinExistence type="predicted"/>
<evidence type="ECO:0000259" key="9">
    <source>
        <dbReference type="PROSITE" id="PS51379"/>
    </source>
</evidence>
<keyword evidence="7" id="KW-0003">3Fe-4S</keyword>
<keyword evidence="4 8" id="KW-0249">Electron transport</keyword>
<keyword evidence="3 8" id="KW-0479">Metal-binding</keyword>
<evidence type="ECO:0000256" key="5">
    <source>
        <dbReference type="ARBA" id="ARBA00023004"/>
    </source>
</evidence>
<protein>
    <recommendedName>
        <fullName evidence="8">Ferredoxin</fullName>
    </recommendedName>
</protein>
<gene>
    <name evidence="10" type="ORF">BD833_102443</name>
</gene>
<evidence type="ECO:0000256" key="4">
    <source>
        <dbReference type="ARBA" id="ARBA00022982"/>
    </source>
</evidence>
<sequence>MSLRLEADLERCVGAGACEALAPDLFEVGDEGTVVVLRPQPEGGDLRDAEEAVRQCPTQALRLGAEQPPPTPG</sequence>
<dbReference type="Proteomes" id="UP000322499">
    <property type="component" value="Unassembled WGS sequence"/>
</dbReference>
<dbReference type="InterPro" id="IPR017896">
    <property type="entry name" value="4Fe4S_Fe-S-bd"/>
</dbReference>
<dbReference type="GO" id="GO:0051538">
    <property type="term" value="F:3 iron, 4 sulfur cluster binding"/>
    <property type="evidence" value="ECO:0007669"/>
    <property type="project" value="UniProtKB-KW"/>
</dbReference>
<dbReference type="GO" id="GO:0005506">
    <property type="term" value="F:iron ion binding"/>
    <property type="evidence" value="ECO:0007669"/>
    <property type="project" value="UniProtKB-UniRule"/>
</dbReference>
<keyword evidence="5 8" id="KW-0408">Iron</keyword>
<comment type="cofactor">
    <cofactor evidence="1">
        <name>[3Fe-4S] cluster</name>
        <dbReference type="ChEBI" id="CHEBI:21137"/>
    </cofactor>
</comment>
<keyword evidence="6 8" id="KW-0411">Iron-sulfur</keyword>
<feature type="domain" description="4Fe-4S ferredoxin-type" evidence="9">
    <location>
        <begin position="3"/>
        <end position="31"/>
    </location>
</feature>
<dbReference type="InterPro" id="IPR051269">
    <property type="entry name" value="Fe-S_cluster_ET"/>
</dbReference>
<evidence type="ECO:0000256" key="6">
    <source>
        <dbReference type="ARBA" id="ARBA00023014"/>
    </source>
</evidence>
<reference evidence="10 11" key="1">
    <citation type="submission" date="2019-07" db="EMBL/GenBank/DDBJ databases">
        <title>Genomic Encyclopedia of Archaeal and Bacterial Type Strains, Phase II (KMG-II): from individual species to whole genera.</title>
        <authorList>
            <person name="Goeker M."/>
        </authorList>
    </citation>
    <scope>NUCLEOTIDE SEQUENCE [LARGE SCALE GENOMIC DNA]</scope>
    <source>
        <strain evidence="10 11">DSM 46842</strain>
    </source>
</reference>
<evidence type="ECO:0000256" key="7">
    <source>
        <dbReference type="ARBA" id="ARBA00023291"/>
    </source>
</evidence>
<evidence type="ECO:0000256" key="1">
    <source>
        <dbReference type="ARBA" id="ARBA00001927"/>
    </source>
</evidence>
<name>A0A5S5D3K0_9ACTN</name>
<accession>A0A5S5D3K0</accession>
<evidence type="ECO:0000256" key="8">
    <source>
        <dbReference type="RuleBase" id="RU368020"/>
    </source>
</evidence>
<evidence type="ECO:0000313" key="10">
    <source>
        <dbReference type="EMBL" id="TYP89964.1"/>
    </source>
</evidence>
<evidence type="ECO:0000313" key="11">
    <source>
        <dbReference type="Proteomes" id="UP000322499"/>
    </source>
</evidence>
<dbReference type="AlphaFoldDB" id="A0A5S5D3K0"/>
<dbReference type="EMBL" id="VNHW01000002">
    <property type="protein sequence ID" value="TYP89964.1"/>
    <property type="molecule type" value="Genomic_DNA"/>
</dbReference>
<keyword evidence="11" id="KW-1185">Reference proteome</keyword>
<dbReference type="Pfam" id="PF13370">
    <property type="entry name" value="Fer4_13"/>
    <property type="match status" value="1"/>
</dbReference>